<evidence type="ECO:0000313" key="3">
    <source>
        <dbReference type="Proteomes" id="UP000831290"/>
    </source>
</evidence>
<keyword evidence="2" id="KW-0808">Transferase</keyword>
<dbReference type="Gene3D" id="3.30.1310.20">
    <property type="entry name" value="PRTase-like"/>
    <property type="match status" value="1"/>
</dbReference>
<gene>
    <name evidence="2" type="ORF">MQE35_01185</name>
</gene>
<dbReference type="KEGG" id="fbm:MQE35_01185"/>
<dbReference type="RefSeq" id="WP_255843749.1">
    <property type="nucleotide sequence ID" value="NZ_CP094358.1"/>
</dbReference>
<name>A0A9E6ZW70_9FLAO</name>
<dbReference type="AlphaFoldDB" id="A0A9E6ZW70"/>
<dbReference type="Gene3D" id="3.40.50.2020">
    <property type="match status" value="1"/>
</dbReference>
<dbReference type="InterPro" id="IPR029057">
    <property type="entry name" value="PRTase-like"/>
</dbReference>
<dbReference type="SUPFAM" id="SSF53271">
    <property type="entry name" value="PRTase-like"/>
    <property type="match status" value="1"/>
</dbReference>
<evidence type="ECO:0000313" key="2">
    <source>
        <dbReference type="EMBL" id="UOB17926.1"/>
    </source>
</evidence>
<sequence>MFNNRAQAGKLLAEKLLKYKDEKAVVLAIPRGGLPLGAIIAKTLHLPLDIVLTKKIGHPYNKEYAIGALSLDNIVLGEAAKEISRQYITEESKLIRQNLQDRYQQYYQNKTPEKIEGKIAIIVDDGIATGNTILATVGLITKSKPSKIVIAVPVAPPTTVKKLESSSHIHEVLCLLTPPNFQAVGQFYNEFYPVSDKEAIAFLQSSQVDKV</sequence>
<dbReference type="CDD" id="cd06223">
    <property type="entry name" value="PRTases_typeI"/>
    <property type="match status" value="1"/>
</dbReference>
<feature type="domain" description="Phosphoribosyltransferase" evidence="1">
    <location>
        <begin position="8"/>
        <end position="163"/>
    </location>
</feature>
<dbReference type="InterPro" id="IPR000836">
    <property type="entry name" value="PRTase_dom"/>
</dbReference>
<keyword evidence="3" id="KW-1185">Reference proteome</keyword>
<dbReference type="Proteomes" id="UP000831290">
    <property type="component" value="Chromosome"/>
</dbReference>
<protein>
    <submittedName>
        <fullName evidence="2">Phosphoribosyltransferase</fullName>
    </submittedName>
</protein>
<organism evidence="2 3">
    <name type="scientific">Abyssalbus ytuae</name>
    <dbReference type="NCBI Taxonomy" id="2926907"/>
    <lineage>
        <taxon>Bacteria</taxon>
        <taxon>Pseudomonadati</taxon>
        <taxon>Bacteroidota</taxon>
        <taxon>Flavobacteriia</taxon>
        <taxon>Flavobacteriales</taxon>
        <taxon>Flavobacteriaceae</taxon>
        <taxon>Abyssalbus</taxon>
    </lineage>
</organism>
<keyword evidence="2" id="KW-0328">Glycosyltransferase</keyword>
<dbReference type="EMBL" id="CP094358">
    <property type="protein sequence ID" value="UOB17926.1"/>
    <property type="molecule type" value="Genomic_DNA"/>
</dbReference>
<dbReference type="Pfam" id="PF00156">
    <property type="entry name" value="Pribosyltran"/>
    <property type="match status" value="1"/>
</dbReference>
<accession>A0A9E6ZW70</accession>
<dbReference type="GO" id="GO:0016757">
    <property type="term" value="F:glycosyltransferase activity"/>
    <property type="evidence" value="ECO:0007669"/>
    <property type="project" value="UniProtKB-KW"/>
</dbReference>
<reference evidence="2" key="1">
    <citation type="submission" date="2022-03" db="EMBL/GenBank/DDBJ databases">
        <title>Description of Abyssus ytuae gen. nov., sp. nov., a novel member of the family Flavobacteriaceae isolated from the sediment of Mariana Trench.</title>
        <authorList>
            <person name="Zhang J."/>
            <person name="Xu X."/>
        </authorList>
    </citation>
    <scope>NUCLEOTIDE SEQUENCE</scope>
    <source>
        <strain evidence="2">MT3330</strain>
    </source>
</reference>
<proteinExistence type="predicted"/>
<evidence type="ECO:0000259" key="1">
    <source>
        <dbReference type="Pfam" id="PF00156"/>
    </source>
</evidence>